<dbReference type="Proteomes" id="UP000582231">
    <property type="component" value="Unassembled WGS sequence"/>
</dbReference>
<keyword evidence="3 5" id="KW-1133">Transmembrane helix</keyword>
<feature type="transmembrane region" description="Helical" evidence="5">
    <location>
        <begin position="59"/>
        <end position="81"/>
    </location>
</feature>
<feature type="transmembrane region" description="Helical" evidence="5">
    <location>
        <begin position="129"/>
        <end position="150"/>
    </location>
</feature>
<keyword evidence="8" id="KW-1185">Reference proteome</keyword>
<feature type="transmembrane region" description="Helical" evidence="5">
    <location>
        <begin position="230"/>
        <end position="250"/>
    </location>
</feature>
<dbReference type="PANTHER" id="PTHR11730:SF60">
    <property type="entry name" value="RH50, ISOFORM D"/>
    <property type="match status" value="1"/>
</dbReference>
<evidence type="ECO:0000256" key="1">
    <source>
        <dbReference type="ARBA" id="ARBA00004141"/>
    </source>
</evidence>
<evidence type="ECO:0000256" key="2">
    <source>
        <dbReference type="ARBA" id="ARBA00022692"/>
    </source>
</evidence>
<comment type="subcellular location">
    <subcellularLocation>
        <location evidence="1">Membrane</location>
        <topology evidence="1">Multi-pass membrane protein</topology>
    </subcellularLocation>
</comment>
<dbReference type="EMBL" id="JACCBF010000001">
    <property type="protein sequence ID" value="NYD33334.1"/>
    <property type="molecule type" value="Genomic_DNA"/>
</dbReference>
<dbReference type="GO" id="GO:0008519">
    <property type="term" value="F:ammonium channel activity"/>
    <property type="evidence" value="ECO:0007669"/>
    <property type="project" value="InterPro"/>
</dbReference>
<dbReference type="PANTHER" id="PTHR11730">
    <property type="entry name" value="AMMONIUM TRANSPORTER"/>
    <property type="match status" value="1"/>
</dbReference>
<dbReference type="RefSeq" id="WP_179729393.1">
    <property type="nucleotide sequence ID" value="NZ_BAABEF010000001.1"/>
</dbReference>
<feature type="domain" description="Ammonium transporter AmtB-like" evidence="6">
    <location>
        <begin position="28"/>
        <end position="430"/>
    </location>
</feature>
<protein>
    <submittedName>
        <fullName evidence="7">Ammonia channel protein AmtB</fullName>
    </submittedName>
</protein>
<dbReference type="Gene3D" id="1.10.3430.10">
    <property type="entry name" value="Ammonium transporter AmtB like domains"/>
    <property type="match status" value="1"/>
</dbReference>
<gene>
    <name evidence="7" type="ORF">BJ958_004880</name>
</gene>
<evidence type="ECO:0000313" key="7">
    <source>
        <dbReference type="EMBL" id="NYD33334.1"/>
    </source>
</evidence>
<feature type="transmembrane region" description="Helical" evidence="5">
    <location>
        <begin position="157"/>
        <end position="178"/>
    </location>
</feature>
<feature type="transmembrane region" description="Helical" evidence="5">
    <location>
        <begin position="26"/>
        <end position="47"/>
    </location>
</feature>
<evidence type="ECO:0000256" key="4">
    <source>
        <dbReference type="ARBA" id="ARBA00023136"/>
    </source>
</evidence>
<dbReference type="AlphaFoldDB" id="A0A852RZR8"/>
<dbReference type="Pfam" id="PF00909">
    <property type="entry name" value="Ammonium_transp"/>
    <property type="match status" value="1"/>
</dbReference>
<feature type="transmembrane region" description="Helical" evidence="5">
    <location>
        <begin position="322"/>
        <end position="341"/>
    </location>
</feature>
<proteinExistence type="predicted"/>
<dbReference type="SUPFAM" id="SSF111352">
    <property type="entry name" value="Ammonium transporter"/>
    <property type="match status" value="1"/>
</dbReference>
<feature type="transmembrane region" description="Helical" evidence="5">
    <location>
        <begin position="270"/>
        <end position="291"/>
    </location>
</feature>
<dbReference type="InterPro" id="IPR029020">
    <property type="entry name" value="Ammonium/urea_transptr"/>
</dbReference>
<evidence type="ECO:0000256" key="5">
    <source>
        <dbReference type="SAM" id="Phobius"/>
    </source>
</evidence>
<evidence type="ECO:0000256" key="3">
    <source>
        <dbReference type="ARBA" id="ARBA00022989"/>
    </source>
</evidence>
<evidence type="ECO:0000313" key="8">
    <source>
        <dbReference type="Proteomes" id="UP000582231"/>
    </source>
</evidence>
<organism evidence="7 8">
    <name type="scientific">Nocardioides kongjuensis</name>
    <dbReference type="NCBI Taxonomy" id="349522"/>
    <lineage>
        <taxon>Bacteria</taxon>
        <taxon>Bacillati</taxon>
        <taxon>Actinomycetota</taxon>
        <taxon>Actinomycetes</taxon>
        <taxon>Propionibacteriales</taxon>
        <taxon>Nocardioidaceae</taxon>
        <taxon>Nocardioides</taxon>
    </lineage>
</organism>
<evidence type="ECO:0000259" key="6">
    <source>
        <dbReference type="Pfam" id="PF00909"/>
    </source>
</evidence>
<dbReference type="GO" id="GO:0097272">
    <property type="term" value="P:ammonium homeostasis"/>
    <property type="evidence" value="ECO:0007669"/>
    <property type="project" value="TreeGrafter"/>
</dbReference>
<name>A0A852RZR8_9ACTN</name>
<feature type="transmembrane region" description="Helical" evidence="5">
    <location>
        <begin position="353"/>
        <end position="374"/>
    </location>
</feature>
<feature type="transmembrane region" description="Helical" evidence="5">
    <location>
        <begin position="190"/>
        <end position="210"/>
    </location>
</feature>
<feature type="transmembrane region" description="Helical" evidence="5">
    <location>
        <begin position="394"/>
        <end position="420"/>
    </location>
</feature>
<keyword evidence="2 5" id="KW-0812">Transmembrane</keyword>
<comment type="caution">
    <text evidence="7">The sequence shown here is derived from an EMBL/GenBank/DDBJ whole genome shotgun (WGS) entry which is preliminary data.</text>
</comment>
<keyword evidence="4 5" id="KW-0472">Membrane</keyword>
<accession>A0A852RZR8</accession>
<feature type="transmembrane region" description="Helical" evidence="5">
    <location>
        <begin position="298"/>
        <end position="316"/>
    </location>
</feature>
<reference evidence="7 8" key="1">
    <citation type="submission" date="2020-07" db="EMBL/GenBank/DDBJ databases">
        <title>Sequencing the genomes of 1000 actinobacteria strains.</title>
        <authorList>
            <person name="Klenk H.-P."/>
        </authorList>
    </citation>
    <scope>NUCLEOTIDE SEQUENCE [LARGE SCALE GENOMIC DNA]</scope>
    <source>
        <strain evidence="7 8">DSM 19082</strain>
    </source>
</reference>
<dbReference type="InterPro" id="IPR024041">
    <property type="entry name" value="NH4_transpt_AmtB-like_dom"/>
</dbReference>
<dbReference type="GO" id="GO:0005886">
    <property type="term" value="C:plasma membrane"/>
    <property type="evidence" value="ECO:0007669"/>
    <property type="project" value="TreeGrafter"/>
</dbReference>
<sequence>MLLAQLASAEGFDETQVSTHAQVATAYYVIGLVAIALAVAGVFVFDAGLSRRGNVLHTLVQKLAAAMVGGLAMAVLGFAIWDIQFTQAFGSASPIKDAIQSWWLFGDNINAFSQQLDHEVVPDAEAFQAFYAIFIIFGAFFAALLAGAVIERVRTGALVAVAAVFTGLVIPVGAYLVYGPVGPLSNAGTHDFGGAFFYILLGTWALVLVWRAKPRPGVLSGDPATAPHNLAFVVLGLMLFVAGLCGYVLLNGFLVEGAGFFGITLNESGMGVVLTNLMVTIMAGGVGGLIAWKATGNVYFFLVSPIAGWVACSASMDVVTPWQSGLIALFAPFVVVGGYHLMKKANLDDIKIVPITLGPAIYGALVTGVVANGVKQGGYTGLDGKYAFQHASIGLAQQAVGVVTFVALGLLSALVVVFIVEKVLGLRDERIDDGLDGHLDISVVGWPCYADEASAASGPVHGG</sequence>